<comment type="similarity">
    <text evidence="1 7">Belongs to the peptidase M3 family.</text>
</comment>
<dbReference type="Proteomes" id="UP000192223">
    <property type="component" value="Unplaced"/>
</dbReference>
<dbReference type="PANTHER" id="PTHR11804">
    <property type="entry name" value="PROTEASE M3 THIMET OLIGOPEPTIDASE-RELATED"/>
    <property type="match status" value="1"/>
</dbReference>
<dbReference type="InParanoid" id="A0A1W4XJ91"/>
<dbReference type="OrthoDB" id="17530at2759"/>
<organism evidence="9 10">
    <name type="scientific">Agrilus planipennis</name>
    <name type="common">Emerald ash borer</name>
    <name type="synonym">Agrilus marcopoli</name>
    <dbReference type="NCBI Taxonomy" id="224129"/>
    <lineage>
        <taxon>Eukaryota</taxon>
        <taxon>Metazoa</taxon>
        <taxon>Ecdysozoa</taxon>
        <taxon>Arthropoda</taxon>
        <taxon>Hexapoda</taxon>
        <taxon>Insecta</taxon>
        <taxon>Pterygota</taxon>
        <taxon>Neoptera</taxon>
        <taxon>Endopterygota</taxon>
        <taxon>Coleoptera</taxon>
        <taxon>Polyphaga</taxon>
        <taxon>Elateriformia</taxon>
        <taxon>Buprestoidea</taxon>
        <taxon>Buprestidae</taxon>
        <taxon>Agrilinae</taxon>
        <taxon>Agrilus</taxon>
    </lineage>
</organism>
<dbReference type="STRING" id="224129.A0A1W4XJ91"/>
<dbReference type="InterPro" id="IPR045090">
    <property type="entry name" value="Pept_M3A_M3B"/>
</dbReference>
<keyword evidence="9" id="KW-1185">Reference proteome</keyword>
<dbReference type="GO" id="GO:0004222">
    <property type="term" value="F:metalloendopeptidase activity"/>
    <property type="evidence" value="ECO:0007669"/>
    <property type="project" value="InterPro"/>
</dbReference>
<comment type="cofactor">
    <cofactor evidence="7">
        <name>Zn(2+)</name>
        <dbReference type="ChEBI" id="CHEBI:29105"/>
    </cofactor>
    <text evidence="7">Binds 1 zinc ion.</text>
</comment>
<dbReference type="GO" id="GO:0005739">
    <property type="term" value="C:mitochondrion"/>
    <property type="evidence" value="ECO:0007669"/>
    <property type="project" value="TreeGrafter"/>
</dbReference>
<keyword evidence="5 7" id="KW-0862">Zinc</keyword>
<dbReference type="Gene3D" id="1.10.1370.10">
    <property type="entry name" value="Neurolysin, domain 3"/>
    <property type="match status" value="1"/>
</dbReference>
<dbReference type="GO" id="GO:0006518">
    <property type="term" value="P:peptide metabolic process"/>
    <property type="evidence" value="ECO:0007669"/>
    <property type="project" value="TreeGrafter"/>
</dbReference>
<dbReference type="KEGG" id="apln:108744766"/>
<dbReference type="InterPro" id="IPR024079">
    <property type="entry name" value="MetalloPept_cat_dom_sf"/>
</dbReference>
<reference evidence="10" key="1">
    <citation type="submission" date="2025-08" db="UniProtKB">
        <authorList>
            <consortium name="RefSeq"/>
        </authorList>
    </citation>
    <scope>IDENTIFICATION</scope>
</reference>
<keyword evidence="4 7" id="KW-0378">Hydrolase</keyword>
<dbReference type="AlphaFoldDB" id="A0A1W4XJ91"/>
<evidence type="ECO:0000256" key="1">
    <source>
        <dbReference type="ARBA" id="ARBA00006040"/>
    </source>
</evidence>
<evidence type="ECO:0000256" key="3">
    <source>
        <dbReference type="ARBA" id="ARBA00022723"/>
    </source>
</evidence>
<dbReference type="GO" id="GO:0046872">
    <property type="term" value="F:metal ion binding"/>
    <property type="evidence" value="ECO:0007669"/>
    <property type="project" value="UniProtKB-UniRule"/>
</dbReference>
<keyword evidence="3 7" id="KW-0479">Metal-binding</keyword>
<feature type="non-terminal residue" evidence="10">
    <location>
        <position position="1"/>
    </location>
</feature>
<accession>A0A1W4XJ91</accession>
<evidence type="ECO:0000313" key="9">
    <source>
        <dbReference type="Proteomes" id="UP000192223"/>
    </source>
</evidence>
<evidence type="ECO:0000256" key="2">
    <source>
        <dbReference type="ARBA" id="ARBA00022670"/>
    </source>
</evidence>
<keyword evidence="6 7" id="KW-0482">Metalloprotease</keyword>
<sequence length="348" mass="39396">DLAEFIRIAHPQNSFASSAEEACVSVSGLVEKLNTNLELYKALKEVVDNGDLFKTDKLDNHVAQLFLFDFQQCGIHLPEAERKKVVLLNDTILQVGQQFMANAGAPRRLNKDVLPLNIQDVFPIEGDNALVSGLFAESPNPVVREVAYYVYLHADKRQEHLLNELLKNRYELAVTCGFPTYAHRALRGSTTDTPEAVLNFLNILSRNIKYAAAEDFKRMEILKHKELGSKRALEIWDIPYYTQKAKKEWFKVNASDYCSYFSLGTCMDGLNTLFKNLFGISLINVETKSGEVWANDIYKLAVVHETEGLLGHIYCDFYERTGKPNQECHFTIVGGRETSSGEYQQPVV</sequence>
<evidence type="ECO:0000313" key="10">
    <source>
        <dbReference type="RefSeq" id="XP_018336181.2"/>
    </source>
</evidence>
<dbReference type="PANTHER" id="PTHR11804:SF79">
    <property type="entry name" value="MITOCHONDRIAL INTERMEDIATE PEPTIDASE"/>
    <property type="match status" value="1"/>
</dbReference>
<dbReference type="InterPro" id="IPR024077">
    <property type="entry name" value="Neurolysin/TOP_dom2"/>
</dbReference>
<evidence type="ECO:0000256" key="5">
    <source>
        <dbReference type="ARBA" id="ARBA00022833"/>
    </source>
</evidence>
<evidence type="ECO:0000256" key="4">
    <source>
        <dbReference type="ARBA" id="ARBA00022801"/>
    </source>
</evidence>
<evidence type="ECO:0000259" key="8">
    <source>
        <dbReference type="Pfam" id="PF01432"/>
    </source>
</evidence>
<dbReference type="GeneID" id="108744766"/>
<name>A0A1W4XJ91_AGRPL</name>
<dbReference type="Gene3D" id="3.40.390.10">
    <property type="entry name" value="Collagenase (Catalytic Domain)"/>
    <property type="match status" value="1"/>
</dbReference>
<dbReference type="GO" id="GO:0006627">
    <property type="term" value="P:protein processing involved in protein targeting to mitochondrion"/>
    <property type="evidence" value="ECO:0007669"/>
    <property type="project" value="TreeGrafter"/>
</dbReference>
<evidence type="ECO:0000256" key="7">
    <source>
        <dbReference type="RuleBase" id="RU003435"/>
    </source>
</evidence>
<dbReference type="SUPFAM" id="SSF55486">
    <property type="entry name" value="Metalloproteases ('zincins'), catalytic domain"/>
    <property type="match status" value="1"/>
</dbReference>
<feature type="domain" description="Peptidase M3A/M3B catalytic" evidence="8">
    <location>
        <begin position="135"/>
        <end position="347"/>
    </location>
</feature>
<proteinExistence type="inferred from homology"/>
<evidence type="ECO:0000256" key="6">
    <source>
        <dbReference type="ARBA" id="ARBA00023049"/>
    </source>
</evidence>
<protein>
    <submittedName>
        <fullName evidence="10">Mitochondrial intermediate peptidase</fullName>
    </submittedName>
</protein>
<dbReference type="RefSeq" id="XP_018336181.2">
    <property type="nucleotide sequence ID" value="XM_018480679.2"/>
</dbReference>
<gene>
    <name evidence="10" type="primary">LOC108744766</name>
</gene>
<dbReference type="Pfam" id="PF01432">
    <property type="entry name" value="Peptidase_M3"/>
    <property type="match status" value="1"/>
</dbReference>
<keyword evidence="2 7" id="KW-0645">Protease</keyword>
<dbReference type="InterPro" id="IPR001567">
    <property type="entry name" value="Pept_M3A_M3B_dom"/>
</dbReference>